<proteinExistence type="predicted"/>
<evidence type="ECO:0000313" key="2">
    <source>
        <dbReference type="Proteomes" id="UP000784294"/>
    </source>
</evidence>
<organism evidence="1 2">
    <name type="scientific">Protopolystoma xenopodis</name>
    <dbReference type="NCBI Taxonomy" id="117903"/>
    <lineage>
        <taxon>Eukaryota</taxon>
        <taxon>Metazoa</taxon>
        <taxon>Spiralia</taxon>
        <taxon>Lophotrochozoa</taxon>
        <taxon>Platyhelminthes</taxon>
        <taxon>Monogenea</taxon>
        <taxon>Polyopisthocotylea</taxon>
        <taxon>Polystomatidea</taxon>
        <taxon>Polystomatidae</taxon>
        <taxon>Protopolystoma</taxon>
    </lineage>
</organism>
<protein>
    <submittedName>
        <fullName evidence="1">Uncharacterized protein</fullName>
    </submittedName>
</protein>
<comment type="caution">
    <text evidence="1">The sequence shown here is derived from an EMBL/GenBank/DDBJ whole genome shotgun (WGS) entry which is preliminary data.</text>
</comment>
<name>A0A3S5B0X7_9PLAT</name>
<dbReference type="EMBL" id="CAAALY010275844">
    <property type="protein sequence ID" value="VEL42683.1"/>
    <property type="molecule type" value="Genomic_DNA"/>
</dbReference>
<evidence type="ECO:0000313" key="1">
    <source>
        <dbReference type="EMBL" id="VEL42683.1"/>
    </source>
</evidence>
<accession>A0A3S5B0X7</accession>
<keyword evidence="2" id="KW-1185">Reference proteome</keyword>
<sequence length="71" mass="7561">MWSLAGEPLSASIAIENSAGSDSVPLRHRLLAIFIIDSSTLKSKPIERSGLVSLSQLDRDARATRLGSPCP</sequence>
<reference evidence="1" key="1">
    <citation type="submission" date="2018-11" db="EMBL/GenBank/DDBJ databases">
        <authorList>
            <consortium name="Pathogen Informatics"/>
        </authorList>
    </citation>
    <scope>NUCLEOTIDE SEQUENCE</scope>
</reference>
<gene>
    <name evidence="1" type="ORF">PXEA_LOCUS36123</name>
</gene>
<dbReference type="Proteomes" id="UP000784294">
    <property type="component" value="Unassembled WGS sequence"/>
</dbReference>
<dbReference type="AlphaFoldDB" id="A0A3S5B0X7"/>